<name>A0A7G5IML4_9SPHN</name>
<reference evidence="13 14" key="1">
    <citation type="submission" date="2020-07" db="EMBL/GenBank/DDBJ databases">
        <title>Complete genome sequence for Sandaracinobacter sp. M6.</title>
        <authorList>
            <person name="Tang Y."/>
            <person name="Liu Q."/>
            <person name="Guo Z."/>
            <person name="Lei P."/>
            <person name="Huang B."/>
        </authorList>
    </citation>
    <scope>NUCLEOTIDE SEQUENCE [LARGE SCALE GENOMIC DNA]</scope>
    <source>
        <strain evidence="13 14">M6</strain>
    </source>
</reference>
<dbReference type="SUPFAM" id="SSF55874">
    <property type="entry name" value="ATPase domain of HSP90 chaperone/DNA topoisomerase II/histidine kinase"/>
    <property type="match status" value="1"/>
</dbReference>
<evidence type="ECO:0000259" key="12">
    <source>
        <dbReference type="PROSITE" id="PS50885"/>
    </source>
</evidence>
<dbReference type="GO" id="GO:0005524">
    <property type="term" value="F:ATP binding"/>
    <property type="evidence" value="ECO:0007669"/>
    <property type="project" value="UniProtKB-KW"/>
</dbReference>
<dbReference type="GO" id="GO:0030295">
    <property type="term" value="F:protein kinase activator activity"/>
    <property type="evidence" value="ECO:0007669"/>
    <property type="project" value="TreeGrafter"/>
</dbReference>
<dbReference type="InterPro" id="IPR005467">
    <property type="entry name" value="His_kinase_dom"/>
</dbReference>
<dbReference type="InterPro" id="IPR003594">
    <property type="entry name" value="HATPase_dom"/>
</dbReference>
<keyword evidence="14" id="KW-1185">Reference proteome</keyword>
<dbReference type="KEGG" id="sand:H3309_09845"/>
<evidence type="ECO:0000256" key="8">
    <source>
        <dbReference type="ARBA" id="ARBA00022840"/>
    </source>
</evidence>
<comment type="subcellular location">
    <subcellularLocation>
        <location evidence="2">Membrane</location>
    </subcellularLocation>
</comment>
<protein>
    <recommendedName>
        <fullName evidence="3">histidine kinase</fullName>
        <ecNumber evidence="3">2.7.13.3</ecNumber>
    </recommendedName>
</protein>
<dbReference type="EMBL" id="CP059851">
    <property type="protein sequence ID" value="QMW24606.1"/>
    <property type="molecule type" value="Genomic_DNA"/>
</dbReference>
<keyword evidence="10" id="KW-0812">Transmembrane</keyword>
<evidence type="ECO:0000256" key="4">
    <source>
        <dbReference type="ARBA" id="ARBA00022553"/>
    </source>
</evidence>
<keyword evidence="10" id="KW-1133">Transmembrane helix</keyword>
<keyword evidence="10" id="KW-0472">Membrane</keyword>
<dbReference type="InterPro" id="IPR050351">
    <property type="entry name" value="BphY/WalK/GraS-like"/>
</dbReference>
<dbReference type="AlphaFoldDB" id="A0A7G5IML4"/>
<dbReference type="Gene3D" id="3.30.565.10">
    <property type="entry name" value="Histidine kinase-like ATPase, C-terminal domain"/>
    <property type="match status" value="1"/>
</dbReference>
<keyword evidence="9" id="KW-0902">Two-component regulatory system</keyword>
<dbReference type="PROSITE" id="PS50109">
    <property type="entry name" value="HIS_KIN"/>
    <property type="match status" value="1"/>
</dbReference>
<keyword evidence="4" id="KW-0597">Phosphoprotein</keyword>
<dbReference type="PRINTS" id="PR00344">
    <property type="entry name" value="BCTRLSENSOR"/>
</dbReference>
<comment type="catalytic activity">
    <reaction evidence="1">
        <text>ATP + protein L-histidine = ADP + protein N-phospho-L-histidine.</text>
        <dbReference type="EC" id="2.7.13.3"/>
    </reaction>
</comment>
<dbReference type="Proteomes" id="UP000515292">
    <property type="component" value="Chromosome"/>
</dbReference>
<evidence type="ECO:0000259" key="11">
    <source>
        <dbReference type="PROSITE" id="PS50109"/>
    </source>
</evidence>
<keyword evidence="7 13" id="KW-0418">Kinase</keyword>
<dbReference type="PANTHER" id="PTHR42878">
    <property type="entry name" value="TWO-COMPONENT HISTIDINE KINASE"/>
    <property type="match status" value="1"/>
</dbReference>
<sequence>MGLLIAAWGRADLRAATLVAALLVVAVGVSIWRHVSRTNAQLARFIEALRHGDLTQHFAAQPGDSGFDALAASMDAAVARLRAERRQGEDEARFLAALVEDAPVALLSVSEAGEVALLNKAARRRFGVGMGTRLADYGVYGGAFRAFLSEAPAGARREVPLLVDGVQVAMLMSVAVVRSGTRGAVRVVAVESIQRELNRAELSAQADLVRVLTHEIMNSMTPVTSLAASAAGLMAEVEGDDPRVGDAREAVETLAARAEGVMRFVRSYRQLTRFPQVVAQPVVLEPLFAELARLFAAEPAALGVALTVEANGLRMEADPDLLMQALINLLKNAAEAARGHAAVPAVALRAEAAAGRVWIDVDDNGPGVAADAAGDVFLPFFTTKAGGTGVGLSLARQIALAHDGGLAVLRAPGGGARFRLAVGG</sequence>
<dbReference type="SMART" id="SM00387">
    <property type="entry name" value="HATPase_c"/>
    <property type="match status" value="1"/>
</dbReference>
<evidence type="ECO:0000256" key="3">
    <source>
        <dbReference type="ARBA" id="ARBA00012438"/>
    </source>
</evidence>
<evidence type="ECO:0000256" key="10">
    <source>
        <dbReference type="SAM" id="Phobius"/>
    </source>
</evidence>
<dbReference type="GO" id="GO:0016020">
    <property type="term" value="C:membrane"/>
    <property type="evidence" value="ECO:0007669"/>
    <property type="project" value="UniProtKB-SubCell"/>
</dbReference>
<dbReference type="PANTHER" id="PTHR42878:SF7">
    <property type="entry name" value="SENSOR HISTIDINE KINASE GLRK"/>
    <property type="match status" value="1"/>
</dbReference>
<dbReference type="GO" id="GO:0000156">
    <property type="term" value="F:phosphorelay response regulator activity"/>
    <property type="evidence" value="ECO:0007669"/>
    <property type="project" value="TreeGrafter"/>
</dbReference>
<accession>A0A7G5IML4</accession>
<keyword evidence="6" id="KW-0547">Nucleotide-binding</keyword>
<dbReference type="InterPro" id="IPR036890">
    <property type="entry name" value="HATPase_C_sf"/>
</dbReference>
<dbReference type="GO" id="GO:0007234">
    <property type="term" value="P:osmosensory signaling via phosphorelay pathway"/>
    <property type="evidence" value="ECO:0007669"/>
    <property type="project" value="TreeGrafter"/>
</dbReference>
<dbReference type="GO" id="GO:0004673">
    <property type="term" value="F:protein histidine kinase activity"/>
    <property type="evidence" value="ECO:0007669"/>
    <property type="project" value="UniProtKB-EC"/>
</dbReference>
<keyword evidence="5" id="KW-0808">Transferase</keyword>
<dbReference type="InterPro" id="IPR004358">
    <property type="entry name" value="Sig_transdc_His_kin-like_C"/>
</dbReference>
<dbReference type="PROSITE" id="PS50885">
    <property type="entry name" value="HAMP"/>
    <property type="match status" value="1"/>
</dbReference>
<evidence type="ECO:0000256" key="7">
    <source>
        <dbReference type="ARBA" id="ARBA00022777"/>
    </source>
</evidence>
<dbReference type="InterPro" id="IPR003660">
    <property type="entry name" value="HAMP_dom"/>
</dbReference>
<evidence type="ECO:0000256" key="1">
    <source>
        <dbReference type="ARBA" id="ARBA00000085"/>
    </source>
</evidence>
<evidence type="ECO:0000313" key="13">
    <source>
        <dbReference type="EMBL" id="QMW24606.1"/>
    </source>
</evidence>
<evidence type="ECO:0000256" key="9">
    <source>
        <dbReference type="ARBA" id="ARBA00023012"/>
    </source>
</evidence>
<keyword evidence="8" id="KW-0067">ATP-binding</keyword>
<feature type="transmembrane region" description="Helical" evidence="10">
    <location>
        <begin position="12"/>
        <end position="32"/>
    </location>
</feature>
<evidence type="ECO:0000256" key="2">
    <source>
        <dbReference type="ARBA" id="ARBA00004370"/>
    </source>
</evidence>
<feature type="domain" description="Histidine kinase" evidence="11">
    <location>
        <begin position="211"/>
        <end position="424"/>
    </location>
</feature>
<evidence type="ECO:0000256" key="6">
    <source>
        <dbReference type="ARBA" id="ARBA00022741"/>
    </source>
</evidence>
<proteinExistence type="predicted"/>
<organism evidence="13 14">
    <name type="scientific">Sandaracinobacteroides saxicola</name>
    <dbReference type="NCBI Taxonomy" id="2759707"/>
    <lineage>
        <taxon>Bacteria</taxon>
        <taxon>Pseudomonadati</taxon>
        <taxon>Pseudomonadota</taxon>
        <taxon>Alphaproteobacteria</taxon>
        <taxon>Sphingomonadales</taxon>
        <taxon>Sphingosinicellaceae</taxon>
        <taxon>Sandaracinobacteroides</taxon>
    </lineage>
</organism>
<feature type="domain" description="HAMP" evidence="12">
    <location>
        <begin position="33"/>
        <end position="86"/>
    </location>
</feature>
<dbReference type="EC" id="2.7.13.3" evidence="3"/>
<evidence type="ECO:0000256" key="5">
    <source>
        <dbReference type="ARBA" id="ARBA00022679"/>
    </source>
</evidence>
<gene>
    <name evidence="13" type="ORF">H3309_09845</name>
</gene>
<dbReference type="Pfam" id="PF02518">
    <property type="entry name" value="HATPase_c"/>
    <property type="match status" value="1"/>
</dbReference>
<evidence type="ECO:0000313" key="14">
    <source>
        <dbReference type="Proteomes" id="UP000515292"/>
    </source>
</evidence>